<dbReference type="GO" id="GO:0005886">
    <property type="term" value="C:plasma membrane"/>
    <property type="evidence" value="ECO:0007669"/>
    <property type="project" value="TreeGrafter"/>
</dbReference>
<evidence type="ECO:0000313" key="10">
    <source>
        <dbReference type="EMBL" id="MPM36803.1"/>
    </source>
</evidence>
<keyword evidence="2" id="KW-0813">Transport</keyword>
<evidence type="ECO:0000256" key="9">
    <source>
        <dbReference type="SAM" id="Phobius"/>
    </source>
</evidence>
<sequence>MAEKVEKAKKENRLQKWWRETIGELRKVNWPTRKEALRLTWIVIIVIAIMGTVLGLLDFGFTKLISLIIGKA</sequence>
<dbReference type="Gene3D" id="1.20.5.1030">
    <property type="entry name" value="Preprotein translocase secy subunit"/>
    <property type="match status" value="1"/>
</dbReference>
<dbReference type="PANTHER" id="PTHR33910:SF1">
    <property type="entry name" value="PROTEIN TRANSLOCASE SUBUNIT SECE"/>
    <property type="match status" value="1"/>
</dbReference>
<dbReference type="GO" id="GO:0008320">
    <property type="term" value="F:protein transmembrane transporter activity"/>
    <property type="evidence" value="ECO:0007669"/>
    <property type="project" value="InterPro"/>
</dbReference>
<evidence type="ECO:0000256" key="7">
    <source>
        <dbReference type="ARBA" id="ARBA00023010"/>
    </source>
</evidence>
<evidence type="ECO:0000256" key="2">
    <source>
        <dbReference type="ARBA" id="ARBA00022448"/>
    </source>
</evidence>
<dbReference type="GO" id="GO:0006886">
    <property type="term" value="P:intracellular protein transport"/>
    <property type="evidence" value="ECO:0007669"/>
    <property type="project" value="InterPro"/>
</dbReference>
<dbReference type="GO" id="GO:0043952">
    <property type="term" value="P:protein transport by the Sec complex"/>
    <property type="evidence" value="ECO:0007669"/>
    <property type="project" value="TreeGrafter"/>
</dbReference>
<keyword evidence="3" id="KW-1003">Cell membrane</keyword>
<dbReference type="InterPro" id="IPR001901">
    <property type="entry name" value="Translocase_SecE/Sec61-g"/>
</dbReference>
<gene>
    <name evidence="10" type="primary">secE_22</name>
    <name evidence="10" type="ORF">SDC9_83405</name>
</gene>
<evidence type="ECO:0000256" key="3">
    <source>
        <dbReference type="ARBA" id="ARBA00022475"/>
    </source>
</evidence>
<keyword evidence="5" id="KW-0653">Protein transport</keyword>
<dbReference type="HAMAP" id="MF_00422">
    <property type="entry name" value="SecE"/>
    <property type="match status" value="1"/>
</dbReference>
<evidence type="ECO:0000256" key="5">
    <source>
        <dbReference type="ARBA" id="ARBA00022927"/>
    </source>
</evidence>
<dbReference type="InterPro" id="IPR005807">
    <property type="entry name" value="SecE_bac"/>
</dbReference>
<keyword evidence="8 9" id="KW-0472">Membrane</keyword>
<dbReference type="Pfam" id="PF00584">
    <property type="entry name" value="SecE"/>
    <property type="match status" value="1"/>
</dbReference>
<dbReference type="EMBL" id="VSSQ01007728">
    <property type="protein sequence ID" value="MPM36803.1"/>
    <property type="molecule type" value="Genomic_DNA"/>
</dbReference>
<dbReference type="InterPro" id="IPR038379">
    <property type="entry name" value="SecE_sf"/>
</dbReference>
<accession>A0A644ZDL8</accession>
<comment type="caution">
    <text evidence="10">The sequence shown here is derived from an EMBL/GenBank/DDBJ whole genome shotgun (WGS) entry which is preliminary data.</text>
</comment>
<proteinExistence type="inferred from homology"/>
<keyword evidence="4 9" id="KW-0812">Transmembrane</keyword>
<feature type="transmembrane region" description="Helical" evidence="9">
    <location>
        <begin position="36"/>
        <end position="57"/>
    </location>
</feature>
<evidence type="ECO:0000256" key="8">
    <source>
        <dbReference type="ARBA" id="ARBA00023136"/>
    </source>
</evidence>
<dbReference type="GO" id="GO:0006605">
    <property type="term" value="P:protein targeting"/>
    <property type="evidence" value="ECO:0007669"/>
    <property type="project" value="InterPro"/>
</dbReference>
<name>A0A644ZDL8_9ZZZZ</name>
<comment type="subcellular location">
    <subcellularLocation>
        <location evidence="1">Membrane</location>
    </subcellularLocation>
</comment>
<dbReference type="NCBIfam" id="TIGR00964">
    <property type="entry name" value="secE_bact"/>
    <property type="match status" value="1"/>
</dbReference>
<organism evidence="10">
    <name type="scientific">bioreactor metagenome</name>
    <dbReference type="NCBI Taxonomy" id="1076179"/>
    <lineage>
        <taxon>unclassified sequences</taxon>
        <taxon>metagenomes</taxon>
        <taxon>ecological metagenomes</taxon>
    </lineage>
</organism>
<protein>
    <submittedName>
        <fullName evidence="10">Protein translocase subunit SecE</fullName>
    </submittedName>
</protein>
<dbReference type="PANTHER" id="PTHR33910">
    <property type="entry name" value="PROTEIN TRANSLOCASE SUBUNIT SECE"/>
    <property type="match status" value="1"/>
</dbReference>
<evidence type="ECO:0000256" key="1">
    <source>
        <dbReference type="ARBA" id="ARBA00004370"/>
    </source>
</evidence>
<dbReference type="GO" id="GO:0009306">
    <property type="term" value="P:protein secretion"/>
    <property type="evidence" value="ECO:0007669"/>
    <property type="project" value="InterPro"/>
</dbReference>
<reference evidence="10" key="1">
    <citation type="submission" date="2019-08" db="EMBL/GenBank/DDBJ databases">
        <authorList>
            <person name="Kucharzyk K."/>
            <person name="Murdoch R.W."/>
            <person name="Higgins S."/>
            <person name="Loffler F."/>
        </authorList>
    </citation>
    <scope>NUCLEOTIDE SEQUENCE</scope>
</reference>
<evidence type="ECO:0000256" key="4">
    <source>
        <dbReference type="ARBA" id="ARBA00022692"/>
    </source>
</evidence>
<dbReference type="AlphaFoldDB" id="A0A644ZDL8"/>
<evidence type="ECO:0000256" key="6">
    <source>
        <dbReference type="ARBA" id="ARBA00022989"/>
    </source>
</evidence>
<keyword evidence="7" id="KW-0811">Translocation</keyword>
<keyword evidence="6 9" id="KW-1133">Transmembrane helix</keyword>